<comment type="catalytic activity">
    <reaction evidence="8">
        <text>L-tyrosyl-[protein] + ATP = O-phospho-L-tyrosyl-[protein] + ADP + H(+)</text>
        <dbReference type="Rhea" id="RHEA:10596"/>
        <dbReference type="Rhea" id="RHEA-COMP:10136"/>
        <dbReference type="Rhea" id="RHEA-COMP:20101"/>
        <dbReference type="ChEBI" id="CHEBI:15378"/>
        <dbReference type="ChEBI" id="CHEBI:30616"/>
        <dbReference type="ChEBI" id="CHEBI:46858"/>
        <dbReference type="ChEBI" id="CHEBI:61978"/>
        <dbReference type="ChEBI" id="CHEBI:456216"/>
        <dbReference type="EC" id="2.7.10.2"/>
    </reaction>
</comment>
<evidence type="ECO:0000256" key="5">
    <source>
        <dbReference type="ARBA" id="ARBA00022777"/>
    </source>
</evidence>
<evidence type="ECO:0000256" key="4">
    <source>
        <dbReference type="ARBA" id="ARBA00022741"/>
    </source>
</evidence>
<proteinExistence type="inferred from homology"/>
<dbReference type="Pfam" id="PF13614">
    <property type="entry name" value="AAA_31"/>
    <property type="match status" value="1"/>
</dbReference>
<evidence type="ECO:0000313" key="12">
    <source>
        <dbReference type="Proteomes" id="UP000244168"/>
    </source>
</evidence>
<protein>
    <recommendedName>
        <fullName evidence="2">non-specific protein-tyrosine kinase</fullName>
        <ecNumber evidence="2">2.7.10.2</ecNumber>
    </recommendedName>
</protein>
<dbReference type="Gene3D" id="3.40.50.300">
    <property type="entry name" value="P-loop containing nucleotide triphosphate hydrolases"/>
    <property type="match status" value="1"/>
</dbReference>
<sequence>MLTLQENKSKLLEYRESVMVYLNRWHWFLICLVLSLVSVWVYVRTTTPIYRINSTVLIRDDKKGDGILKATAFSDLNMFQETKTTDNEIEVLRSKDLIYKVLINLKQDVSYYKKQIWRDRELYGEAVPFVITTQRLSPAAYLLKFTITPNNNNTFTLETDDVRQIYKYGQLVNHEGYAFTLTKTSSLVNGKTYWFKFNNLQHMAAAYSAGKLQITPTIKDANTVLLNVTDPVIERGVDFLNRLIALYNEENNHKKNIAAINTIALIDDRLKLIGNNLTDVEDNVEAFKKANSDIETNDINNVNLAKSAEYNQALQESKLQLAQVDAIIAYMNDSQNLYKSIPSTMGLRDETLNSLISRFNNLQLERSNMLNNAEVGNRLVEDLSKQLMALHANIKENLNNIRQGIVISRDNLSSSVSRYNDKVRTAPVVERGILQRTREQGVKSTLYQYLLQKREETALSLSSVVPAAQIIDSPDAAGTAEFPKTTLLFLLGGMMGLVVPGMLIYAQDKLSIKVNDRLSVQQFTGVKVLGELCHYGDKYPVAVQSGSTTTISELFRYIRSNLKMIDPRDTNKVMLVTSCTKGEGKTFFSINLAMTLALQGKKVLLMEFDLRKPDLLQRLGMCQQKGITDFLSDDRMPLAECIQPLDRAPNVHVLGCGQASLDAGELVTNSRVPMLFNDLRDQYDYLIIDTSPIGAVADAFSLTKYADLSIYLIRYNYTNAQQLEILKDINENNKLKNLMVVFNDAKKSTRHAYAYGSYGYATERH</sequence>
<feature type="domain" description="AAA" evidence="10">
    <location>
        <begin position="581"/>
        <end position="717"/>
    </location>
</feature>
<evidence type="ECO:0000313" key="11">
    <source>
        <dbReference type="EMBL" id="PTQ96691.1"/>
    </source>
</evidence>
<accession>A0A2T5J9D6</accession>
<keyword evidence="6" id="KW-0067">ATP-binding</keyword>
<evidence type="ECO:0000256" key="1">
    <source>
        <dbReference type="ARBA" id="ARBA00007316"/>
    </source>
</evidence>
<evidence type="ECO:0000256" key="7">
    <source>
        <dbReference type="ARBA" id="ARBA00023137"/>
    </source>
</evidence>
<dbReference type="NCBIfam" id="TIGR01007">
    <property type="entry name" value="eps_fam"/>
    <property type="match status" value="1"/>
</dbReference>
<dbReference type="GO" id="GO:0004715">
    <property type="term" value="F:non-membrane spanning protein tyrosine kinase activity"/>
    <property type="evidence" value="ECO:0007669"/>
    <property type="project" value="UniProtKB-EC"/>
</dbReference>
<dbReference type="PANTHER" id="PTHR32309:SF13">
    <property type="entry name" value="FERRIC ENTEROBACTIN TRANSPORT PROTEIN FEPE"/>
    <property type="match status" value="1"/>
</dbReference>
<dbReference type="InterPro" id="IPR005702">
    <property type="entry name" value="Wzc-like_C"/>
</dbReference>
<keyword evidence="12" id="KW-1185">Reference proteome</keyword>
<comment type="similarity">
    <text evidence="1">Belongs to the CpsD/CapB family.</text>
</comment>
<dbReference type="EC" id="2.7.10.2" evidence="2"/>
<keyword evidence="3" id="KW-0808">Transferase</keyword>
<dbReference type="InterPro" id="IPR025669">
    <property type="entry name" value="AAA_dom"/>
</dbReference>
<dbReference type="SUPFAM" id="SSF52540">
    <property type="entry name" value="P-loop containing nucleoside triphosphate hydrolases"/>
    <property type="match status" value="1"/>
</dbReference>
<dbReference type="AlphaFoldDB" id="A0A2T5J9D6"/>
<evidence type="ECO:0000256" key="9">
    <source>
        <dbReference type="SAM" id="Phobius"/>
    </source>
</evidence>
<dbReference type="GO" id="GO:0005524">
    <property type="term" value="F:ATP binding"/>
    <property type="evidence" value="ECO:0007669"/>
    <property type="project" value="UniProtKB-KW"/>
</dbReference>
<gene>
    <name evidence="11" type="ORF">C8P68_104177</name>
</gene>
<evidence type="ECO:0000256" key="3">
    <source>
        <dbReference type="ARBA" id="ARBA00022679"/>
    </source>
</evidence>
<keyword evidence="4" id="KW-0547">Nucleotide-binding</keyword>
<dbReference type="Proteomes" id="UP000244168">
    <property type="component" value="Unassembled WGS sequence"/>
</dbReference>
<dbReference type="GO" id="GO:0005886">
    <property type="term" value="C:plasma membrane"/>
    <property type="evidence" value="ECO:0007669"/>
    <property type="project" value="TreeGrafter"/>
</dbReference>
<dbReference type="InterPro" id="IPR050445">
    <property type="entry name" value="Bact_polysacc_biosynth/exp"/>
</dbReference>
<comment type="caution">
    <text evidence="11">The sequence shown here is derived from an EMBL/GenBank/DDBJ whole genome shotgun (WGS) entry which is preliminary data.</text>
</comment>
<keyword evidence="9" id="KW-0472">Membrane</keyword>
<keyword evidence="7" id="KW-0829">Tyrosine-protein kinase</keyword>
<dbReference type="OrthoDB" id="9794577at2"/>
<dbReference type="CDD" id="cd05387">
    <property type="entry name" value="BY-kinase"/>
    <property type="match status" value="1"/>
</dbReference>
<keyword evidence="5" id="KW-0418">Kinase</keyword>
<dbReference type="EMBL" id="QAOQ01000004">
    <property type="protein sequence ID" value="PTQ96691.1"/>
    <property type="molecule type" value="Genomic_DNA"/>
</dbReference>
<keyword evidence="9" id="KW-1133">Transmembrane helix</keyword>
<reference evidence="11 12" key="1">
    <citation type="submission" date="2018-04" db="EMBL/GenBank/DDBJ databases">
        <title>Genomic Encyclopedia of Archaeal and Bacterial Type Strains, Phase II (KMG-II): from individual species to whole genera.</title>
        <authorList>
            <person name="Goeker M."/>
        </authorList>
    </citation>
    <scope>NUCLEOTIDE SEQUENCE [LARGE SCALE GENOMIC DNA]</scope>
    <source>
        <strain evidence="11 12">DSM 26809</strain>
    </source>
</reference>
<feature type="transmembrane region" description="Helical" evidence="9">
    <location>
        <begin position="25"/>
        <end position="43"/>
    </location>
</feature>
<evidence type="ECO:0000256" key="2">
    <source>
        <dbReference type="ARBA" id="ARBA00011903"/>
    </source>
</evidence>
<dbReference type="InterPro" id="IPR027417">
    <property type="entry name" value="P-loop_NTPase"/>
</dbReference>
<evidence type="ECO:0000259" key="10">
    <source>
        <dbReference type="Pfam" id="PF13614"/>
    </source>
</evidence>
<dbReference type="RefSeq" id="WP_107828648.1">
    <property type="nucleotide sequence ID" value="NZ_CP160205.1"/>
</dbReference>
<keyword evidence="9" id="KW-0812">Transmembrane</keyword>
<name>A0A2T5J9D6_9SPHI</name>
<dbReference type="PANTHER" id="PTHR32309">
    <property type="entry name" value="TYROSINE-PROTEIN KINASE"/>
    <property type="match status" value="1"/>
</dbReference>
<evidence type="ECO:0000256" key="8">
    <source>
        <dbReference type="ARBA" id="ARBA00051245"/>
    </source>
</evidence>
<organism evidence="11 12">
    <name type="scientific">Mucilaginibacter yixingensis</name>
    <dbReference type="NCBI Taxonomy" id="1295612"/>
    <lineage>
        <taxon>Bacteria</taxon>
        <taxon>Pseudomonadati</taxon>
        <taxon>Bacteroidota</taxon>
        <taxon>Sphingobacteriia</taxon>
        <taxon>Sphingobacteriales</taxon>
        <taxon>Sphingobacteriaceae</taxon>
        <taxon>Mucilaginibacter</taxon>
    </lineage>
</organism>
<evidence type="ECO:0000256" key="6">
    <source>
        <dbReference type="ARBA" id="ARBA00022840"/>
    </source>
</evidence>